<dbReference type="RefSeq" id="WP_169491066.1">
    <property type="nucleotide sequence ID" value="NZ_JABBGJ010000081.1"/>
</dbReference>
<dbReference type="PANTHER" id="PTHR32063">
    <property type="match status" value="1"/>
</dbReference>
<sequence>MLKIVRLALTRPYTFIVLAMLILLIGPLAALRTPTDIFPDIRIPVISVVWNYAGLQPDDMSGRIVTYYERTLGTTVNDIAHIESQSFRGYGIVKIFFQPTVDIRTATAQVTSVSQTVLKQMPPGTTPPQILNYNASTVPVLQLALTSNTLDEQKLADYATNFIRPQLLSVPGVAIPTPYGGKTREVQIDLDPQALQAKKLSANDVANALAQQNQIIPAGTEKIGRFEYNIKLNNSPLALDELNALPIKTVDGATIYIRDVAHVRDGYPPQGNIVRVDGHRAVLMSILKNGSASTLDIISGVKAQLPRIEATLPPGLKLVTMGDQSTFVKGAVSGVAREGVIAAALTSLMILLFLGSWRSTLIIAASIPLAVLAAIAGLAAMGETLNVMTLGGLALAVGILVDDATVTIENINWHLEQGKDVRSAILDGAAQIVAPAFVSLLCICIVFVPMLLLDGIARFLFVPMAEAVIFAMIASFILSRTFVPMMAQYLLRPHASGAHASGELAAVMAQHGGHSHATPSRNPLVRFQRGFEHRFERVRSVYRIVLGLALTHRKRFVAGFLLVVGASFLLAPWLGRNFFPDIDSGEIAIHVRAPIGTRVEDTAAQFDLIENAVRRAIPPDQLRSIVDNIGLPNSGINLTYNNSGTTGPQDGDILISLNENHQPTAGFVRTLRETLPRQFPGTTFAFLPADIVSQILNFGAPAPIDLQVAGPNQAANHRYANEVMRRMRMIPGIADTRMQQASTYPQFTVSVDRSRADQLGITEQDVTNSVVASLSGTSQVSPTYWLNPNNGVSYPIVAQTPQYRMTSLSNLSNLPVTGKSGQAQILGGIATISRGVGNAVVSHYNIEPLYDVFATTQSQDLGAVAAKIQNIVRATTKDVPKGSIVTLRGQVQTMNSAFLGLSLGLVGAILLIYLLIVVNFHSWSDAFVIVTALPAALAGIVWMLFTTHTPLSVPALTGAILCMGVATANSILVVSFARERLAVTGNALVAAMEAGFTRFRPVLMTALAMIIGMAPMALGLGDGGEQNAPLGRAVIGGLICATFATLLFVPVVFSLVHRRDAAAYEPTHDPSHGPSHSSSNDTSHDHSSSETGIHHVH</sequence>
<feature type="transmembrane region" description="Helical" evidence="2">
    <location>
        <begin position="1033"/>
        <end position="1056"/>
    </location>
</feature>
<dbReference type="PANTHER" id="PTHR32063:SF8">
    <property type="entry name" value="CATION EFFLUX PROTEIN"/>
    <property type="match status" value="1"/>
</dbReference>
<proteinExistence type="predicted"/>
<feature type="transmembrane region" description="Helical" evidence="2">
    <location>
        <begin position="335"/>
        <end position="354"/>
    </location>
</feature>
<dbReference type="SUPFAM" id="SSF82866">
    <property type="entry name" value="Multidrug efflux transporter AcrB transmembrane domain"/>
    <property type="match status" value="2"/>
</dbReference>
<feature type="transmembrane region" description="Helical" evidence="2">
    <location>
        <begin position="556"/>
        <end position="574"/>
    </location>
</feature>
<feature type="transmembrane region" description="Helical" evidence="2">
    <location>
        <begin position="927"/>
        <end position="945"/>
    </location>
</feature>
<dbReference type="Gene3D" id="3.30.70.1320">
    <property type="entry name" value="Multidrug efflux transporter AcrB pore domain like"/>
    <property type="match status" value="1"/>
</dbReference>
<keyword evidence="4" id="KW-1185">Reference proteome</keyword>
<keyword evidence="2" id="KW-0472">Membrane</keyword>
<keyword evidence="2" id="KW-1133">Transmembrane helix</keyword>
<dbReference type="Gene3D" id="1.20.1640.10">
    <property type="entry name" value="Multidrug efflux transporter AcrB transmembrane domain"/>
    <property type="match status" value="2"/>
</dbReference>
<accession>A0A848IVW8</accession>
<dbReference type="AlphaFoldDB" id="A0A848IVW8"/>
<dbReference type="InterPro" id="IPR001036">
    <property type="entry name" value="Acrflvin-R"/>
</dbReference>
<dbReference type="GO" id="GO:0042910">
    <property type="term" value="F:xenobiotic transmembrane transporter activity"/>
    <property type="evidence" value="ECO:0007669"/>
    <property type="project" value="TreeGrafter"/>
</dbReference>
<feature type="transmembrane region" description="Helical" evidence="2">
    <location>
        <begin position="1002"/>
        <end position="1021"/>
    </location>
</feature>
<dbReference type="InterPro" id="IPR027463">
    <property type="entry name" value="AcrB_DN_DC_subdom"/>
</dbReference>
<evidence type="ECO:0000313" key="3">
    <source>
        <dbReference type="EMBL" id="NMM04309.1"/>
    </source>
</evidence>
<keyword evidence="2" id="KW-0812">Transmembrane</keyword>
<dbReference type="GO" id="GO:0005886">
    <property type="term" value="C:plasma membrane"/>
    <property type="evidence" value="ECO:0007669"/>
    <property type="project" value="TreeGrafter"/>
</dbReference>
<feature type="region of interest" description="Disordered" evidence="1">
    <location>
        <begin position="1064"/>
        <end position="1097"/>
    </location>
</feature>
<feature type="transmembrane region" description="Helical" evidence="2">
    <location>
        <begin position="429"/>
        <end position="453"/>
    </location>
</feature>
<reference evidence="3 4" key="1">
    <citation type="submission" date="2020-04" db="EMBL/GenBank/DDBJ databases">
        <title>Paraburkholderia sp. RP-4-7 isolated from soil.</title>
        <authorList>
            <person name="Dahal R.H."/>
        </authorList>
    </citation>
    <scope>NUCLEOTIDE SEQUENCE [LARGE SCALE GENOMIC DNA]</scope>
    <source>
        <strain evidence="3 4">RP-4-7</strain>
    </source>
</reference>
<dbReference type="Pfam" id="PF00873">
    <property type="entry name" value="ACR_tran"/>
    <property type="match status" value="1"/>
</dbReference>
<protein>
    <submittedName>
        <fullName evidence="3">Efflux RND transporter permease subunit</fullName>
    </submittedName>
</protein>
<evidence type="ECO:0000313" key="4">
    <source>
        <dbReference type="Proteomes" id="UP000544134"/>
    </source>
</evidence>
<feature type="transmembrane region" description="Helical" evidence="2">
    <location>
        <begin position="387"/>
        <end position="408"/>
    </location>
</feature>
<feature type="transmembrane region" description="Helical" evidence="2">
    <location>
        <begin position="361"/>
        <end position="381"/>
    </location>
</feature>
<dbReference type="Gene3D" id="3.30.70.1440">
    <property type="entry name" value="Multidrug efflux transporter AcrB pore domain"/>
    <property type="match status" value="1"/>
</dbReference>
<organism evidence="3 4">
    <name type="scientific">Paraburkholderia polaris</name>
    <dbReference type="NCBI Taxonomy" id="2728848"/>
    <lineage>
        <taxon>Bacteria</taxon>
        <taxon>Pseudomonadati</taxon>
        <taxon>Pseudomonadota</taxon>
        <taxon>Betaproteobacteria</taxon>
        <taxon>Burkholderiales</taxon>
        <taxon>Burkholderiaceae</taxon>
        <taxon>Paraburkholderia</taxon>
    </lineage>
</organism>
<name>A0A848IVW8_9BURK</name>
<dbReference type="Gene3D" id="3.30.2090.10">
    <property type="entry name" value="Multidrug efflux transporter AcrB TolC docking domain, DN and DC subdomains"/>
    <property type="match status" value="2"/>
</dbReference>
<feature type="transmembrane region" description="Helical" evidence="2">
    <location>
        <begin position="897"/>
        <end position="920"/>
    </location>
</feature>
<dbReference type="PRINTS" id="PR00702">
    <property type="entry name" value="ACRIFLAVINRP"/>
</dbReference>
<feature type="transmembrane region" description="Helical" evidence="2">
    <location>
        <begin position="459"/>
        <end position="478"/>
    </location>
</feature>
<dbReference type="SUPFAM" id="SSF82714">
    <property type="entry name" value="Multidrug efflux transporter AcrB TolC docking domain, DN and DC subdomains"/>
    <property type="match status" value="2"/>
</dbReference>
<feature type="compositionally biased region" description="Low complexity" evidence="1">
    <location>
        <begin position="1072"/>
        <end position="1081"/>
    </location>
</feature>
<gene>
    <name evidence="3" type="ORF">HHL24_41485</name>
</gene>
<dbReference type="SUPFAM" id="SSF82693">
    <property type="entry name" value="Multidrug efflux transporter AcrB pore domain, PN1, PN2, PC1 and PC2 subdomains"/>
    <property type="match status" value="2"/>
</dbReference>
<evidence type="ECO:0000256" key="1">
    <source>
        <dbReference type="SAM" id="MobiDB-lite"/>
    </source>
</evidence>
<dbReference type="Gene3D" id="3.30.70.1430">
    <property type="entry name" value="Multidrug efflux transporter AcrB pore domain"/>
    <property type="match status" value="2"/>
</dbReference>
<feature type="transmembrane region" description="Helical" evidence="2">
    <location>
        <begin position="951"/>
        <end position="974"/>
    </location>
</feature>
<evidence type="ECO:0000256" key="2">
    <source>
        <dbReference type="SAM" id="Phobius"/>
    </source>
</evidence>
<dbReference type="EMBL" id="JABBGJ010000081">
    <property type="protein sequence ID" value="NMM04309.1"/>
    <property type="molecule type" value="Genomic_DNA"/>
</dbReference>
<dbReference type="Proteomes" id="UP000544134">
    <property type="component" value="Unassembled WGS sequence"/>
</dbReference>
<comment type="caution">
    <text evidence="3">The sequence shown here is derived from an EMBL/GenBank/DDBJ whole genome shotgun (WGS) entry which is preliminary data.</text>
</comment>